<evidence type="ECO:0000313" key="12">
    <source>
        <dbReference type="Proteomes" id="UP000236311"/>
    </source>
</evidence>
<dbReference type="PANTHER" id="PTHR30033:SF2">
    <property type="entry name" value="FLAGELLAR HOOK PROTEIN"/>
    <property type="match status" value="1"/>
</dbReference>
<keyword evidence="11" id="KW-0282">Flagellum</keyword>
<sequence length="595" mass="66126">MSLMGGLYIGSSGLQTGQNALNTTAHNLSNMDNVGYVRQQVQQSSRSYLKLSVDVKSVSNKQTGLGVNYSRVKHIRDYFLDKTYRRESGRSMFYQVSMQVTDEVESQLGELNGEAFQNTLEDLWTAVQEVARDPASSVTQGLLVQRAAEFVQRAGAVYEGFCAYQDNLNLQVKKQVDKINEYGKQILALNESIRSIEAGGIESANDLRDARDNILDELAQMANINYDEDPQGNVWVQIEGMDFVKGPMCYEMGLDVDERTGFYTPYWPQNSSFDENGNFKLDSKGNPLRDDVFDLSLMISTDLNTDIGGLKAILHARGDHRANYTDLAEGKYDDVSQSIIMNIQAEFDQLIHNVATKVNEILAGAAGVKTAEKDILAADGSILVKAGDKYCESNVGGYMRKDDGSPLQMFAKVSTEGYRKVTGTVNVLDDQGNPTGQTEEIEYWIYNEEDAGDPSSLYSIENLQVDPELKQKPSMLGFRLPDGSEDKATANALKDAFMAEEYTLNPNVSTPTNFVNYYKDLVSQVANSGYAFESIYFNQENSMESIQSAREQVSGVSSDEELSNMIKFQNAYNASSRYINVIDEMLEHLLSTLGV</sequence>
<evidence type="ECO:0000256" key="2">
    <source>
        <dbReference type="ARBA" id="ARBA00004613"/>
    </source>
</evidence>
<dbReference type="NCBIfam" id="TIGR02492">
    <property type="entry name" value="flgK_ends"/>
    <property type="match status" value="1"/>
</dbReference>
<evidence type="ECO:0000256" key="1">
    <source>
        <dbReference type="ARBA" id="ARBA00004365"/>
    </source>
</evidence>
<dbReference type="GO" id="GO:0005198">
    <property type="term" value="F:structural molecule activity"/>
    <property type="evidence" value="ECO:0007669"/>
    <property type="project" value="UniProtKB-UniRule"/>
</dbReference>
<dbReference type="InterPro" id="IPR053927">
    <property type="entry name" value="FlgK_helical"/>
</dbReference>
<evidence type="ECO:0000313" key="11">
    <source>
        <dbReference type="EMBL" id="SOY27552.1"/>
    </source>
</evidence>
<dbReference type="PRINTS" id="PR01005">
    <property type="entry name" value="FLGHOOKAP1"/>
</dbReference>
<dbReference type="InterPro" id="IPR010930">
    <property type="entry name" value="Flg_bb/hook_C_dom"/>
</dbReference>
<dbReference type="SUPFAM" id="SSF64518">
    <property type="entry name" value="Phase 1 flagellin"/>
    <property type="match status" value="1"/>
</dbReference>
<dbReference type="InterPro" id="IPR001444">
    <property type="entry name" value="Flag_bb_rod_N"/>
</dbReference>
<evidence type="ECO:0000259" key="10">
    <source>
        <dbReference type="Pfam" id="PF22638"/>
    </source>
</evidence>
<evidence type="ECO:0000256" key="5">
    <source>
        <dbReference type="ARBA" id="ARBA00022525"/>
    </source>
</evidence>
<keyword evidence="5 7" id="KW-0964">Secreted</keyword>
<dbReference type="GO" id="GO:0005576">
    <property type="term" value="C:extracellular region"/>
    <property type="evidence" value="ECO:0007669"/>
    <property type="project" value="UniProtKB-SubCell"/>
</dbReference>
<keyword evidence="12" id="KW-1185">Reference proteome</keyword>
<evidence type="ECO:0000256" key="7">
    <source>
        <dbReference type="RuleBase" id="RU362065"/>
    </source>
</evidence>
<name>A0A2K4ZAQ9_9FIRM</name>
<dbReference type="EMBL" id="OFSM01000001">
    <property type="protein sequence ID" value="SOY27552.1"/>
    <property type="molecule type" value="Genomic_DNA"/>
</dbReference>
<evidence type="ECO:0000256" key="4">
    <source>
        <dbReference type="ARBA" id="ARBA00016244"/>
    </source>
</evidence>
<dbReference type="PANTHER" id="PTHR30033">
    <property type="entry name" value="FLAGELLAR HOOK-ASSOCIATED PROTEIN 1"/>
    <property type="match status" value="1"/>
</dbReference>
<keyword evidence="11" id="KW-0966">Cell projection</keyword>
<keyword evidence="6 7" id="KW-0975">Bacterial flagellum</keyword>
<feature type="domain" description="Flagellar basal-body/hook protein C-terminal" evidence="9">
    <location>
        <begin position="553"/>
        <end position="590"/>
    </location>
</feature>
<dbReference type="OrthoDB" id="9802553at2"/>
<dbReference type="RefSeq" id="WP_103237664.1">
    <property type="nucleotide sequence ID" value="NZ_JANJZD010000016.1"/>
</dbReference>
<reference evidence="11 12" key="1">
    <citation type="submission" date="2018-01" db="EMBL/GenBank/DDBJ databases">
        <authorList>
            <person name="Gaut B.S."/>
            <person name="Morton B.R."/>
            <person name="Clegg M.T."/>
            <person name="Duvall M.R."/>
        </authorList>
    </citation>
    <scope>NUCLEOTIDE SEQUENCE [LARGE SCALE GENOMIC DNA]</scope>
    <source>
        <strain evidence="11">GP69</strain>
    </source>
</reference>
<dbReference type="Proteomes" id="UP000236311">
    <property type="component" value="Unassembled WGS sequence"/>
</dbReference>
<comment type="similarity">
    <text evidence="3 7">Belongs to the flagella basal body rod proteins family.</text>
</comment>
<protein>
    <recommendedName>
        <fullName evidence="4 7">Flagellar hook-associated protein 1</fullName>
        <shortName evidence="7">HAP1</shortName>
    </recommendedName>
</protein>
<dbReference type="InterPro" id="IPR002371">
    <property type="entry name" value="FlgK"/>
</dbReference>
<gene>
    <name evidence="11" type="primary">flgK_2</name>
    <name evidence="7" type="synonym">flgK</name>
    <name evidence="11" type="ORF">AMURIS_00256</name>
</gene>
<keyword evidence="11" id="KW-0969">Cilium</keyword>
<evidence type="ECO:0000256" key="6">
    <source>
        <dbReference type="ARBA" id="ARBA00023143"/>
    </source>
</evidence>
<dbReference type="GO" id="GO:0009424">
    <property type="term" value="C:bacterial-type flagellum hook"/>
    <property type="evidence" value="ECO:0007669"/>
    <property type="project" value="UniProtKB-UniRule"/>
</dbReference>
<feature type="domain" description="Flagellar basal body rod protein N-terminal" evidence="8">
    <location>
        <begin position="7"/>
        <end position="36"/>
    </location>
</feature>
<comment type="subcellular location">
    <subcellularLocation>
        <location evidence="1 7">Bacterial flagellum</location>
    </subcellularLocation>
    <subcellularLocation>
        <location evidence="2 7">Secreted</location>
    </subcellularLocation>
</comment>
<feature type="domain" description="Flagellar hook-associated protein FlgK helical" evidence="10">
    <location>
        <begin position="102"/>
        <end position="364"/>
    </location>
</feature>
<organism evidence="11 12">
    <name type="scientific">Acetatifactor muris</name>
    <dbReference type="NCBI Taxonomy" id="879566"/>
    <lineage>
        <taxon>Bacteria</taxon>
        <taxon>Bacillati</taxon>
        <taxon>Bacillota</taxon>
        <taxon>Clostridia</taxon>
        <taxon>Lachnospirales</taxon>
        <taxon>Lachnospiraceae</taxon>
        <taxon>Acetatifactor</taxon>
    </lineage>
</organism>
<dbReference type="Pfam" id="PF00460">
    <property type="entry name" value="Flg_bb_rod"/>
    <property type="match status" value="1"/>
</dbReference>
<dbReference type="GO" id="GO:0044780">
    <property type="term" value="P:bacterial-type flagellum assembly"/>
    <property type="evidence" value="ECO:0007669"/>
    <property type="project" value="InterPro"/>
</dbReference>
<evidence type="ECO:0000259" key="9">
    <source>
        <dbReference type="Pfam" id="PF06429"/>
    </source>
</evidence>
<proteinExistence type="inferred from homology"/>
<dbReference type="Pfam" id="PF06429">
    <property type="entry name" value="Flg_bbr_C"/>
    <property type="match status" value="1"/>
</dbReference>
<evidence type="ECO:0000259" key="8">
    <source>
        <dbReference type="Pfam" id="PF00460"/>
    </source>
</evidence>
<dbReference type="AlphaFoldDB" id="A0A2K4ZAQ9"/>
<evidence type="ECO:0000256" key="3">
    <source>
        <dbReference type="ARBA" id="ARBA00009677"/>
    </source>
</evidence>
<accession>A0A2K4ZAQ9</accession>
<dbReference type="Pfam" id="PF22638">
    <property type="entry name" value="FlgK_D1"/>
    <property type="match status" value="1"/>
</dbReference>